<dbReference type="PANTHER" id="PTHR37816">
    <property type="entry name" value="YALI0E33011P"/>
    <property type="match status" value="1"/>
</dbReference>
<organism evidence="1 2">
    <name type="scientific">Pantoea stewartii</name>
    <dbReference type="NCBI Taxonomy" id="66269"/>
    <lineage>
        <taxon>Bacteria</taxon>
        <taxon>Pseudomonadati</taxon>
        <taxon>Pseudomonadota</taxon>
        <taxon>Gammaproteobacteria</taxon>
        <taxon>Enterobacterales</taxon>
        <taxon>Erwiniaceae</taxon>
        <taxon>Pantoea</taxon>
    </lineage>
</organism>
<dbReference type="RefSeq" id="WP_058709256.1">
    <property type="nucleotide sequence ID" value="NZ_LDSI01000014.1"/>
</dbReference>
<name>A0AB34VF93_9GAMM</name>
<proteinExistence type="predicted"/>
<dbReference type="PANTHER" id="PTHR37816:SF2">
    <property type="entry name" value="DNA TOPOLOGY MODULATION PROTEIN FLAR-RELATED PROTEIN"/>
    <property type="match status" value="1"/>
</dbReference>
<dbReference type="InterPro" id="IPR027417">
    <property type="entry name" value="P-loop_NTPase"/>
</dbReference>
<gene>
    <name evidence="1" type="ORF">RSA13_11010</name>
</gene>
<reference evidence="1 2" key="1">
    <citation type="journal article" date="2016" name="Front. Microbiol.">
        <title>Genomic Resource of Rice Seed Associated Bacteria.</title>
        <authorList>
            <person name="Midha S."/>
            <person name="Bansal K."/>
            <person name="Sharma S."/>
            <person name="Kumar N."/>
            <person name="Patil P.P."/>
            <person name="Chaudhry V."/>
            <person name="Patil P.B."/>
        </authorList>
    </citation>
    <scope>NUCLEOTIDE SEQUENCE [LARGE SCALE GENOMIC DNA]</scope>
    <source>
        <strain evidence="1 2">RSA13</strain>
    </source>
</reference>
<dbReference type="AlphaFoldDB" id="A0AB34VF93"/>
<evidence type="ECO:0000313" key="2">
    <source>
        <dbReference type="Proteomes" id="UP000072520"/>
    </source>
</evidence>
<dbReference type="Proteomes" id="UP000072520">
    <property type="component" value="Unassembled WGS sequence"/>
</dbReference>
<sequence length="181" mass="20536">MDISVSLEELGHRICILGPSNSGKSTLASAIAVKTSLPLIHLDQLHHQPGTKWIPRKSEDFHRLHIEAVNTEKWVMDGNYTKCLQQRLARATGLILLDVSMPLALLRYIKRCYSSSPRIGGLYTGKDSVTWEMLKYITLTAPKNQLRHRELFCHSTLPKVMLKSSRDISACCQQWGLELLR</sequence>
<dbReference type="InterPro" id="IPR052922">
    <property type="entry name" value="Cytidylate_Kinase-2"/>
</dbReference>
<dbReference type="SUPFAM" id="SSF52540">
    <property type="entry name" value="P-loop containing nucleoside triphosphate hydrolases"/>
    <property type="match status" value="1"/>
</dbReference>
<protein>
    <submittedName>
        <fullName evidence="1">ATPase AAA</fullName>
    </submittedName>
</protein>
<comment type="caution">
    <text evidence="1">The sequence shown here is derived from an EMBL/GenBank/DDBJ whole genome shotgun (WGS) entry which is preliminary data.</text>
</comment>
<dbReference type="Gene3D" id="3.40.50.300">
    <property type="entry name" value="P-loop containing nucleotide triphosphate hydrolases"/>
    <property type="match status" value="1"/>
</dbReference>
<evidence type="ECO:0000313" key="1">
    <source>
        <dbReference type="EMBL" id="KTS97622.1"/>
    </source>
</evidence>
<accession>A0AB34VF93</accession>
<dbReference type="EMBL" id="LDSI01000014">
    <property type="protein sequence ID" value="KTS97622.1"/>
    <property type="molecule type" value="Genomic_DNA"/>
</dbReference>